<evidence type="ECO:0000256" key="1">
    <source>
        <dbReference type="SAM" id="Phobius"/>
    </source>
</evidence>
<accession>A0A316F6X7</accession>
<evidence type="ECO:0000313" key="3">
    <source>
        <dbReference type="Proteomes" id="UP000245790"/>
    </source>
</evidence>
<dbReference type="EMBL" id="QGGU01000022">
    <property type="protein sequence ID" value="PWK41520.1"/>
    <property type="molecule type" value="Genomic_DNA"/>
</dbReference>
<feature type="transmembrane region" description="Helical" evidence="1">
    <location>
        <begin position="82"/>
        <end position="99"/>
    </location>
</feature>
<proteinExistence type="predicted"/>
<keyword evidence="1" id="KW-1133">Transmembrane helix</keyword>
<dbReference type="RefSeq" id="WP_109765165.1">
    <property type="nucleotide sequence ID" value="NZ_QGGU01000022.1"/>
</dbReference>
<keyword evidence="1" id="KW-0472">Membrane</keyword>
<gene>
    <name evidence="2" type="ORF">C8D97_1223</name>
</gene>
<comment type="caution">
    <text evidence="2">The sequence shown here is derived from an EMBL/GenBank/DDBJ whole genome shotgun (WGS) entry which is preliminary data.</text>
</comment>
<evidence type="ECO:0000313" key="2">
    <source>
        <dbReference type="EMBL" id="PWK41520.1"/>
    </source>
</evidence>
<protein>
    <submittedName>
        <fullName evidence="2">Uncharacterized protein</fullName>
    </submittedName>
</protein>
<dbReference type="AlphaFoldDB" id="A0A316F6X7"/>
<dbReference type="Proteomes" id="UP000245790">
    <property type="component" value="Unassembled WGS sequence"/>
</dbReference>
<reference evidence="2 3" key="1">
    <citation type="submission" date="2018-05" db="EMBL/GenBank/DDBJ databases">
        <title>Genomic Encyclopedia of Type Strains, Phase IV (KMG-IV): sequencing the most valuable type-strain genomes for metagenomic binning, comparative biology and taxonomic classification.</title>
        <authorList>
            <person name="Goeker M."/>
        </authorList>
    </citation>
    <scope>NUCLEOTIDE SEQUENCE [LARGE SCALE GENOMIC DNA]</scope>
    <source>
        <strain evidence="2 3">DSM 25350</strain>
    </source>
</reference>
<name>A0A316F6X7_9GAMM</name>
<feature type="transmembrane region" description="Helical" evidence="1">
    <location>
        <begin position="48"/>
        <end position="70"/>
    </location>
</feature>
<sequence length="130" mass="15668">MKLSWKYLLPKQQLRPFDCFGWTSPKPDEEITDKHIKRHSDVDKAFNLGWLGKLIMIFSSIFYVPIIIVMLLDFEKALEEPAWIFGLPAVIALGYLIYIRPKNERYSLQYFRPRKWYRETVWWLANKNLL</sequence>
<organism evidence="2 3">
    <name type="scientific">Pleionea mediterranea</name>
    <dbReference type="NCBI Taxonomy" id="523701"/>
    <lineage>
        <taxon>Bacteria</taxon>
        <taxon>Pseudomonadati</taxon>
        <taxon>Pseudomonadota</taxon>
        <taxon>Gammaproteobacteria</taxon>
        <taxon>Oceanospirillales</taxon>
        <taxon>Pleioneaceae</taxon>
        <taxon>Pleionea</taxon>
    </lineage>
</organism>
<keyword evidence="1" id="KW-0812">Transmembrane</keyword>
<keyword evidence="3" id="KW-1185">Reference proteome</keyword>